<dbReference type="STRING" id="1385517.N800_01005"/>
<evidence type="ECO:0000313" key="2">
    <source>
        <dbReference type="EMBL" id="KGM54529.1"/>
    </source>
</evidence>
<feature type="signal peptide" evidence="1">
    <location>
        <begin position="1"/>
        <end position="22"/>
    </location>
</feature>
<dbReference type="AlphaFoldDB" id="A0A0A0EVI7"/>
<dbReference type="InterPro" id="IPR018642">
    <property type="entry name" value="DUF2066"/>
</dbReference>
<dbReference type="EMBL" id="AVPU01000012">
    <property type="protein sequence ID" value="KGM54529.1"/>
    <property type="molecule type" value="Genomic_DNA"/>
</dbReference>
<name>A0A0A0EVI7_9GAMM</name>
<dbReference type="RefSeq" id="WP_036136928.1">
    <property type="nucleotide sequence ID" value="NZ_AVPU01000012.1"/>
</dbReference>
<keyword evidence="1" id="KW-0732">Signal</keyword>
<comment type="caution">
    <text evidence="2">The sequence shown here is derived from an EMBL/GenBank/DDBJ whole genome shotgun (WGS) entry which is preliminary data.</text>
</comment>
<dbReference type="Proteomes" id="UP000029998">
    <property type="component" value="Unassembled WGS sequence"/>
</dbReference>
<evidence type="ECO:0000313" key="3">
    <source>
        <dbReference type="Proteomes" id="UP000029998"/>
    </source>
</evidence>
<organism evidence="2 3">
    <name type="scientific">Lysobacter daejeonensis GH1-9</name>
    <dbReference type="NCBI Taxonomy" id="1385517"/>
    <lineage>
        <taxon>Bacteria</taxon>
        <taxon>Pseudomonadati</taxon>
        <taxon>Pseudomonadota</taxon>
        <taxon>Gammaproteobacteria</taxon>
        <taxon>Lysobacterales</taxon>
        <taxon>Lysobacteraceae</taxon>
        <taxon>Aerolutibacter</taxon>
    </lineage>
</organism>
<evidence type="ECO:0000256" key="1">
    <source>
        <dbReference type="SAM" id="SignalP"/>
    </source>
</evidence>
<dbReference type="OrthoDB" id="6195299at2"/>
<gene>
    <name evidence="2" type="ORF">N800_01005</name>
</gene>
<dbReference type="eggNOG" id="COG3249">
    <property type="taxonomic scope" value="Bacteria"/>
</dbReference>
<accession>A0A0A0EVI7</accession>
<reference evidence="2 3" key="1">
    <citation type="submission" date="2013-08" db="EMBL/GenBank/DDBJ databases">
        <title>Genome sequencing of Lysobacter.</title>
        <authorList>
            <person name="Zhang S."/>
            <person name="Wang G."/>
        </authorList>
    </citation>
    <scope>NUCLEOTIDE SEQUENCE [LARGE SCALE GENOMIC DNA]</scope>
    <source>
        <strain evidence="2 3">GH1-9</strain>
    </source>
</reference>
<keyword evidence="3" id="KW-1185">Reference proteome</keyword>
<dbReference type="Pfam" id="PF09839">
    <property type="entry name" value="DUF2066"/>
    <property type="match status" value="1"/>
</dbReference>
<evidence type="ECO:0008006" key="4">
    <source>
        <dbReference type="Google" id="ProtNLM"/>
    </source>
</evidence>
<proteinExistence type="predicted"/>
<protein>
    <recommendedName>
        <fullName evidence="4">DUF2066 domain-containing protein</fullName>
    </recommendedName>
</protein>
<sequence>MLRAIRVFLAVALLSMAFGAAAQRVEGDRAKAQGPYAAEVRVNGQGEPERNNAFVRALVQVLARLSGDNAVASRPGMRQELARAREMVDGYDYRQDEGVSSRGAPTFGTVLVVRFDQEQVDELAAIVGLPIWPLPRPKPVLWMAIDDGSGPRLVGLPQTNAARPVLDRAKDRGYALGLPAGTAAEQAVVGAIWRGDTAAVARASTRYSPPMQLVGKLYRVKEGWQADWIFVDGGKVLSRWTEKHADARRVMATGADGAANALVRRYAKPGSAKGLGPAGTYRVTFNGIASAEAYIRLAGYLEKLSAVGRITPVRAVPGSVTFDLELPTGLPGFKRAVARDDVLVAEEGDEPVYRMR</sequence>
<feature type="chain" id="PRO_5001962571" description="DUF2066 domain-containing protein" evidence="1">
    <location>
        <begin position="23"/>
        <end position="356"/>
    </location>
</feature>